<sequence>PIFCVRRLQQYRRVGFFFSSLSIYIHISALALSLSYSCSRSRTASSLSPVRDLLSGIEMEEVKFDHESKEKIFEIFKEFMASVAKLDELGTQGSQLLSGLKQGLELLRRPSINGTSKLIENVIETSNTENLRAYIEAGCINTHDGAQSTKKLHTCRVGLDDHLKKARSLIDELERLHNDVNIELETENPLCTSTMSDEDLELDEEEATVPSKKLDANDYALLMGIVKVMIKKNHIMQEKIISGLSLKSSSGELETYCLMWSLQPYIDDGIMSWAWKLV</sequence>
<evidence type="ECO:0000259" key="2">
    <source>
        <dbReference type="Pfam" id="PF25071"/>
    </source>
</evidence>
<dbReference type="Gramene" id="MELO3C018556.2.1">
    <property type="protein sequence ID" value="MELO3C018556.2.1"/>
    <property type="gene ID" value="MELO3C018556.2"/>
</dbReference>
<evidence type="ECO:0000313" key="3">
    <source>
        <dbReference type="EnsemblPlants" id="MELO3C018556.2.1"/>
    </source>
</evidence>
<dbReference type="InterPro" id="IPR056697">
    <property type="entry name" value="DUF7795"/>
</dbReference>
<proteinExistence type="predicted"/>
<feature type="domain" description="DUF7795" evidence="2">
    <location>
        <begin position="67"/>
        <end position="187"/>
    </location>
</feature>
<evidence type="ECO:0000256" key="1">
    <source>
        <dbReference type="SAM" id="Phobius"/>
    </source>
</evidence>
<dbReference type="AlphaFoldDB" id="A0A9I9DHM0"/>
<accession>A0A9I9DHM0</accession>
<dbReference type="Pfam" id="PF25071">
    <property type="entry name" value="DUF7795"/>
    <property type="match status" value="1"/>
</dbReference>
<keyword evidence="1" id="KW-1133">Transmembrane helix</keyword>
<protein>
    <recommendedName>
        <fullName evidence="2">DUF7795 domain-containing protein</fullName>
    </recommendedName>
</protein>
<feature type="transmembrane region" description="Helical" evidence="1">
    <location>
        <begin position="16"/>
        <end position="36"/>
    </location>
</feature>
<name>A0A9I9DHM0_CUCME</name>
<dbReference type="EnsemblPlants" id="MELO3C018556.2.1">
    <property type="protein sequence ID" value="MELO3C018556.2.1"/>
    <property type="gene ID" value="MELO3C018556.2"/>
</dbReference>
<dbReference type="PANTHER" id="PTHR35305">
    <property type="entry name" value="FAD-BINDING PROTEIN"/>
    <property type="match status" value="1"/>
</dbReference>
<organism evidence="3">
    <name type="scientific">Cucumis melo</name>
    <name type="common">Muskmelon</name>
    <dbReference type="NCBI Taxonomy" id="3656"/>
    <lineage>
        <taxon>Eukaryota</taxon>
        <taxon>Viridiplantae</taxon>
        <taxon>Streptophyta</taxon>
        <taxon>Embryophyta</taxon>
        <taxon>Tracheophyta</taxon>
        <taxon>Spermatophyta</taxon>
        <taxon>Magnoliopsida</taxon>
        <taxon>eudicotyledons</taxon>
        <taxon>Gunneridae</taxon>
        <taxon>Pentapetalae</taxon>
        <taxon>rosids</taxon>
        <taxon>fabids</taxon>
        <taxon>Cucurbitales</taxon>
        <taxon>Cucurbitaceae</taxon>
        <taxon>Benincaseae</taxon>
        <taxon>Cucumis</taxon>
    </lineage>
</organism>
<keyword evidence="1" id="KW-0472">Membrane</keyword>
<reference evidence="3" key="1">
    <citation type="submission" date="2023-03" db="UniProtKB">
        <authorList>
            <consortium name="EnsemblPlants"/>
        </authorList>
    </citation>
    <scope>IDENTIFICATION</scope>
</reference>
<keyword evidence="1" id="KW-0812">Transmembrane</keyword>
<dbReference type="PANTHER" id="PTHR35305:SF2">
    <property type="entry name" value="FAD-BINDING PROTEIN"/>
    <property type="match status" value="1"/>
</dbReference>